<sequence length="61" mass="7222">MLIKTNWKLYSLLLIIFIPLAVISAFLLPGDYKALSFLFVIALWIIYLIMNTKQKNKKDRY</sequence>
<dbReference type="AlphaFoldDB" id="A0A418I3M3"/>
<comment type="caution">
    <text evidence="2">The sequence shown here is derived from an EMBL/GenBank/DDBJ whole genome shotgun (WGS) entry which is preliminary data.</text>
</comment>
<dbReference type="Proteomes" id="UP000286317">
    <property type="component" value="Unassembled WGS sequence"/>
</dbReference>
<keyword evidence="1" id="KW-0472">Membrane</keyword>
<evidence type="ECO:0000313" key="2">
    <source>
        <dbReference type="EMBL" id="RIM96878.1"/>
    </source>
</evidence>
<accession>A0A418I3M3</accession>
<reference evidence="2 3" key="1">
    <citation type="journal article" date="2016" name="Front. Microbiol.">
        <title>Comprehensive Phylogenetic Analysis of Bovine Non-aureus Staphylococci Species Based on Whole-Genome Sequencing.</title>
        <authorList>
            <person name="Naushad S."/>
            <person name="Barkema H.W."/>
            <person name="Luby C."/>
            <person name="Condas L.A."/>
            <person name="Nobrega D.B."/>
            <person name="Carson D.A."/>
            <person name="De Buck J."/>
        </authorList>
    </citation>
    <scope>NUCLEOTIDE SEQUENCE [LARGE SCALE GENOMIC DNA]</scope>
    <source>
        <strain evidence="2 3">SNUC 4554</strain>
    </source>
</reference>
<feature type="transmembrane region" description="Helical" evidence="1">
    <location>
        <begin position="7"/>
        <end position="28"/>
    </location>
</feature>
<evidence type="ECO:0000256" key="1">
    <source>
        <dbReference type="SAM" id="Phobius"/>
    </source>
</evidence>
<feature type="transmembrane region" description="Helical" evidence="1">
    <location>
        <begin position="34"/>
        <end position="50"/>
    </location>
</feature>
<protein>
    <submittedName>
        <fullName evidence="2">Uncharacterized protein</fullName>
    </submittedName>
</protein>
<gene>
    <name evidence="2" type="ORF">BU112_13455</name>
</gene>
<proteinExistence type="predicted"/>
<dbReference type="EMBL" id="QXUF01000146">
    <property type="protein sequence ID" value="RIM96878.1"/>
    <property type="molecule type" value="Genomic_DNA"/>
</dbReference>
<keyword evidence="1" id="KW-1133">Transmembrane helix</keyword>
<keyword evidence="3" id="KW-1185">Reference proteome</keyword>
<name>A0A418I3M3_9STAP</name>
<organism evidence="2 3">
    <name type="scientific">Staphylococcus shinii</name>
    <dbReference type="NCBI Taxonomy" id="2912228"/>
    <lineage>
        <taxon>Bacteria</taxon>
        <taxon>Bacillati</taxon>
        <taxon>Bacillota</taxon>
        <taxon>Bacilli</taxon>
        <taxon>Bacillales</taxon>
        <taxon>Staphylococcaceae</taxon>
        <taxon>Staphylococcus</taxon>
    </lineage>
</organism>
<evidence type="ECO:0000313" key="3">
    <source>
        <dbReference type="Proteomes" id="UP000286317"/>
    </source>
</evidence>
<keyword evidence="1" id="KW-0812">Transmembrane</keyword>